<evidence type="ECO:0000313" key="8">
    <source>
        <dbReference type="EMBL" id="GMG26656.1"/>
    </source>
</evidence>
<dbReference type="EMBL" id="BSXU01001363">
    <property type="protein sequence ID" value="GMG26656.1"/>
    <property type="molecule type" value="Genomic_DNA"/>
</dbReference>
<dbReference type="InterPro" id="IPR007667">
    <property type="entry name" value="Hypoxia_induced_domain"/>
</dbReference>
<dbReference type="OrthoDB" id="1915122at2759"/>
<evidence type="ECO:0000256" key="6">
    <source>
        <dbReference type="SAM" id="Phobius"/>
    </source>
</evidence>
<comment type="caution">
    <text evidence="8">The sequence shown here is derived from an EMBL/GenBank/DDBJ whole genome shotgun (WGS) entry which is preliminary data.</text>
</comment>
<keyword evidence="3 6" id="KW-1133">Transmembrane helix</keyword>
<feature type="transmembrane region" description="Helical" evidence="6">
    <location>
        <begin position="194"/>
        <end position="215"/>
    </location>
</feature>
<proteinExistence type="predicted"/>
<evidence type="ECO:0000259" key="7">
    <source>
        <dbReference type="PROSITE" id="PS51503"/>
    </source>
</evidence>
<feature type="domain" description="HIG1" evidence="7">
    <location>
        <begin position="133"/>
        <end position="224"/>
    </location>
</feature>
<sequence>MQPSLSRCEKAMTCVNRGRRYPDIGQRNNTSTTVNSRNNNNYNDPTMKLVTKEEIDAHQSAVLSAGIKGFILGTAVSIGIYALAPHKYPLLLKMPWSIKTAIAVTPPAFAASVNAERGSSAFDNQMYSSEFTQKKILDEHKRWNSLTLTEKTIESVSENKYGIITGLWALSMWGSWVIANKDKLMTKSQKFYQARMYAQFITVAMLLGSIGLSVYEENHNLGKKESREDQYLKEYLQEHKK</sequence>
<organism evidence="8 9">
    <name type="scientific">Ambrosiozyma monospora</name>
    <name type="common">Yeast</name>
    <name type="synonym">Endomycopsis monosporus</name>
    <dbReference type="NCBI Taxonomy" id="43982"/>
    <lineage>
        <taxon>Eukaryota</taxon>
        <taxon>Fungi</taxon>
        <taxon>Dikarya</taxon>
        <taxon>Ascomycota</taxon>
        <taxon>Saccharomycotina</taxon>
        <taxon>Pichiomycetes</taxon>
        <taxon>Pichiales</taxon>
        <taxon>Pichiaceae</taxon>
        <taxon>Ambrosiozyma</taxon>
    </lineage>
</organism>
<keyword evidence="2 6" id="KW-0812">Transmembrane</keyword>
<dbReference type="PANTHER" id="PTHR28018:SF3">
    <property type="entry name" value="RESPIRATORY SUPERCOMPLEX FACTOR 2, MITOCHONDRIAL"/>
    <property type="match status" value="1"/>
</dbReference>
<feature type="transmembrane region" description="Helical" evidence="6">
    <location>
        <begin position="161"/>
        <end position="179"/>
    </location>
</feature>
<dbReference type="Proteomes" id="UP001165063">
    <property type="component" value="Unassembled WGS sequence"/>
</dbReference>
<protein>
    <submittedName>
        <fullName evidence="8">Unnamed protein product</fullName>
    </submittedName>
</protein>
<keyword evidence="4 6" id="KW-0472">Membrane</keyword>
<keyword evidence="9" id="KW-1185">Reference proteome</keyword>
<name>A0A9W6YY26_AMBMO</name>
<evidence type="ECO:0000256" key="4">
    <source>
        <dbReference type="ARBA" id="ARBA00023136"/>
    </source>
</evidence>
<dbReference type="InterPro" id="IPR040153">
    <property type="entry name" value="Rcf2"/>
</dbReference>
<feature type="transmembrane region" description="Helical" evidence="6">
    <location>
        <begin position="61"/>
        <end position="84"/>
    </location>
</feature>
<dbReference type="PANTHER" id="PTHR28018">
    <property type="entry name" value="RESPIRATORY SUPERCOMPLEX FACTOR 2, MITOCHONDRIAL"/>
    <property type="match status" value="1"/>
</dbReference>
<evidence type="ECO:0000256" key="1">
    <source>
        <dbReference type="ARBA" id="ARBA00004173"/>
    </source>
</evidence>
<evidence type="ECO:0000256" key="5">
    <source>
        <dbReference type="SAM" id="MobiDB-lite"/>
    </source>
</evidence>
<feature type="region of interest" description="Disordered" evidence="5">
    <location>
        <begin position="19"/>
        <end position="43"/>
    </location>
</feature>
<gene>
    <name evidence="8" type="ORF">Amon01_000331300</name>
</gene>
<dbReference type="PROSITE" id="PS51503">
    <property type="entry name" value="HIG1"/>
    <property type="match status" value="1"/>
</dbReference>
<evidence type="ECO:0000313" key="9">
    <source>
        <dbReference type="Proteomes" id="UP001165063"/>
    </source>
</evidence>
<dbReference type="AlphaFoldDB" id="A0A9W6YY26"/>
<feature type="compositionally biased region" description="Low complexity" evidence="5">
    <location>
        <begin position="27"/>
        <end position="43"/>
    </location>
</feature>
<dbReference type="GO" id="GO:0005739">
    <property type="term" value="C:mitochondrion"/>
    <property type="evidence" value="ECO:0007669"/>
    <property type="project" value="UniProtKB-SubCell"/>
</dbReference>
<evidence type="ECO:0000256" key="3">
    <source>
        <dbReference type="ARBA" id="ARBA00022989"/>
    </source>
</evidence>
<dbReference type="Pfam" id="PF04588">
    <property type="entry name" value="HIG_1_N"/>
    <property type="match status" value="1"/>
</dbReference>
<comment type="subcellular location">
    <subcellularLocation>
        <location evidence="1">Mitochondrion</location>
    </subcellularLocation>
</comment>
<dbReference type="GO" id="GO:0033617">
    <property type="term" value="P:mitochondrial respiratory chain complex IV assembly"/>
    <property type="evidence" value="ECO:0007669"/>
    <property type="project" value="TreeGrafter"/>
</dbReference>
<accession>A0A9W6YY26</accession>
<evidence type="ECO:0000256" key="2">
    <source>
        <dbReference type="ARBA" id="ARBA00022692"/>
    </source>
</evidence>
<reference evidence="8" key="1">
    <citation type="submission" date="2023-04" db="EMBL/GenBank/DDBJ databases">
        <title>Ambrosiozyma monospora NBRC 1965.</title>
        <authorList>
            <person name="Ichikawa N."/>
            <person name="Sato H."/>
            <person name="Tonouchi N."/>
        </authorList>
    </citation>
    <scope>NUCLEOTIDE SEQUENCE</scope>
    <source>
        <strain evidence="8">NBRC 1965</strain>
    </source>
</reference>